<reference evidence="10" key="1">
    <citation type="submission" date="2011-05" db="EMBL/GenBank/DDBJ databases">
        <title>Complete sequence of Desulfotomaculum ruminis DSM 2154.</title>
        <authorList>
            <person name="Lucas S."/>
            <person name="Copeland A."/>
            <person name="Lapidus A."/>
            <person name="Cheng J.-F."/>
            <person name="Goodwin L."/>
            <person name="Pitluck S."/>
            <person name="Lu M."/>
            <person name="Detter J.C."/>
            <person name="Han C."/>
            <person name="Tapia R."/>
            <person name="Land M."/>
            <person name="Hauser L."/>
            <person name="Kyrpides N."/>
            <person name="Ivanova N."/>
            <person name="Mikhailova N."/>
            <person name="Pagani I."/>
            <person name="Stams A.J.M."/>
            <person name="Plugge C.M."/>
            <person name="Muyzer G."/>
            <person name="Kuever J."/>
            <person name="Parshina S.N."/>
            <person name="Ivanova A.E."/>
            <person name="Nazina T.N."/>
            <person name="Brambilla E."/>
            <person name="Spring S."/>
            <person name="Klenk H.-P."/>
            <person name="Woyke T."/>
        </authorList>
    </citation>
    <scope>NUCLEOTIDE SEQUENCE [LARGE SCALE GENOMIC DNA]</scope>
    <source>
        <strain evidence="10">ATCC 23193 / DSM 2154 / NCIB 8452 / DL</strain>
    </source>
</reference>
<feature type="transmembrane region" description="Helical" evidence="8">
    <location>
        <begin position="181"/>
        <end position="204"/>
    </location>
</feature>
<dbReference type="NCBIfam" id="TIGR00912">
    <property type="entry name" value="2A0309"/>
    <property type="match status" value="1"/>
</dbReference>
<evidence type="ECO:0000256" key="4">
    <source>
        <dbReference type="ARBA" id="ARBA00022544"/>
    </source>
</evidence>
<feature type="transmembrane region" description="Helical" evidence="8">
    <location>
        <begin position="331"/>
        <end position="353"/>
    </location>
</feature>
<dbReference type="KEGG" id="dru:Desru_0103"/>
<evidence type="ECO:0000313" key="10">
    <source>
        <dbReference type="Proteomes" id="UP000009234"/>
    </source>
</evidence>
<comment type="similarity">
    <text evidence="2">Belongs to the amino acid-polyamine-organocation (APC) superfamily. Spore germination protein (SGP) (TC 2.A.3.9) family.</text>
</comment>
<evidence type="ECO:0000313" key="9">
    <source>
        <dbReference type="EMBL" id="AEG58404.1"/>
    </source>
</evidence>
<gene>
    <name evidence="9" type="ordered locus">Desru_0103</name>
</gene>
<evidence type="ECO:0000256" key="6">
    <source>
        <dbReference type="ARBA" id="ARBA00022989"/>
    </source>
</evidence>
<dbReference type="PANTHER" id="PTHR34975">
    <property type="entry name" value="SPORE GERMINATION PROTEIN A2"/>
    <property type="match status" value="1"/>
</dbReference>
<evidence type="ECO:0000256" key="5">
    <source>
        <dbReference type="ARBA" id="ARBA00022692"/>
    </source>
</evidence>
<protein>
    <submittedName>
        <fullName evidence="9">Spore germination protein</fullName>
    </submittedName>
</protein>
<feature type="transmembrane region" description="Helical" evidence="8">
    <location>
        <begin position="299"/>
        <end position="319"/>
    </location>
</feature>
<keyword evidence="4" id="KW-0309">Germination</keyword>
<reference evidence="9 10" key="2">
    <citation type="journal article" date="2012" name="Stand. Genomic Sci.">
        <title>Complete genome sequence of the sulfate-reducing firmicute Desulfotomaculum ruminis type strain (DL(T)).</title>
        <authorList>
            <person name="Spring S."/>
            <person name="Visser M."/>
            <person name="Lu M."/>
            <person name="Copeland A."/>
            <person name="Lapidus A."/>
            <person name="Lucas S."/>
            <person name="Cheng J.F."/>
            <person name="Han C."/>
            <person name="Tapia R."/>
            <person name="Goodwin L.A."/>
            <person name="Pitluck S."/>
            <person name="Ivanova N."/>
            <person name="Land M."/>
            <person name="Hauser L."/>
            <person name="Larimer F."/>
            <person name="Rohde M."/>
            <person name="Goker M."/>
            <person name="Detter J.C."/>
            <person name="Kyrpides N.C."/>
            <person name="Woyke T."/>
            <person name="Schaap P.J."/>
            <person name="Plugge C.M."/>
            <person name="Muyzer G."/>
            <person name="Kuever J."/>
            <person name="Pereira I.A."/>
            <person name="Parshina S.N."/>
            <person name="Bernier-Latmani R."/>
            <person name="Stams A.J."/>
            <person name="Klenk H.P."/>
        </authorList>
    </citation>
    <scope>NUCLEOTIDE SEQUENCE [LARGE SCALE GENOMIC DNA]</scope>
    <source>
        <strain evidence="10">ATCC 23193 / DSM 2154 / NCIB 8452 / DL</strain>
    </source>
</reference>
<dbReference type="HOGENOM" id="CLU_047547_1_2_9"/>
<keyword evidence="6 8" id="KW-1133">Transmembrane helix</keyword>
<dbReference type="PANTHER" id="PTHR34975:SF2">
    <property type="entry name" value="SPORE GERMINATION PROTEIN A2"/>
    <property type="match status" value="1"/>
</dbReference>
<sequence>MDKEFISAKHGTYLTLGYVVGTALLLSPTATILTAKQDAWLAPLLAAIPGLLLIALLTSLNRMYPGQSLIQYSSSILGWPGKLLGLLILWFTFHLGALVLRNILTFVSSIMLFQTPPTVILIFTVALTAYGVKLGIETLARAFKILIFLVVIGFSIVHIYSMLFANYSNLLPVLSRGFKPILHSAVNFTAFPVGEIIVFSLLIFHIHKPQQVGPSLTAGLLAGILVLVLSIERAIVTLDPERSSRAIFTTITGLSSAPGGRLLMPIMALNTFVFSICKFFICYYGFVLGTSHWFKLSDYKPLILPAGALFILFALYLHSNAIEEFTFAATIWPVYALPIQFGVPLLLWLVAILKNALKSQR</sequence>
<feature type="transmembrane region" description="Helical" evidence="8">
    <location>
        <begin position="106"/>
        <end position="130"/>
    </location>
</feature>
<dbReference type="AlphaFoldDB" id="F6DLW1"/>
<dbReference type="GO" id="GO:0016020">
    <property type="term" value="C:membrane"/>
    <property type="evidence" value="ECO:0007669"/>
    <property type="project" value="UniProtKB-SubCell"/>
</dbReference>
<evidence type="ECO:0000256" key="7">
    <source>
        <dbReference type="ARBA" id="ARBA00023136"/>
    </source>
</evidence>
<keyword evidence="5 8" id="KW-0812">Transmembrane</keyword>
<dbReference type="Proteomes" id="UP000009234">
    <property type="component" value="Chromosome"/>
</dbReference>
<dbReference type="GO" id="GO:0009847">
    <property type="term" value="P:spore germination"/>
    <property type="evidence" value="ECO:0007669"/>
    <property type="project" value="InterPro"/>
</dbReference>
<evidence type="ECO:0000256" key="2">
    <source>
        <dbReference type="ARBA" id="ARBA00007998"/>
    </source>
</evidence>
<dbReference type="InterPro" id="IPR004761">
    <property type="entry name" value="Spore_GerAB"/>
</dbReference>
<dbReference type="STRING" id="696281.Desru_0103"/>
<evidence type="ECO:0000256" key="8">
    <source>
        <dbReference type="SAM" id="Phobius"/>
    </source>
</evidence>
<evidence type="ECO:0000256" key="1">
    <source>
        <dbReference type="ARBA" id="ARBA00004141"/>
    </source>
</evidence>
<keyword evidence="7 8" id="KW-0472">Membrane</keyword>
<organism evidence="9 10">
    <name type="scientific">Desulforamulus ruminis (strain ATCC 23193 / DSM 2154 / NCIMB 8452 / DL)</name>
    <name type="common">Desulfotomaculum ruminis</name>
    <dbReference type="NCBI Taxonomy" id="696281"/>
    <lineage>
        <taxon>Bacteria</taxon>
        <taxon>Bacillati</taxon>
        <taxon>Bacillota</taxon>
        <taxon>Clostridia</taxon>
        <taxon>Eubacteriales</taxon>
        <taxon>Peptococcaceae</taxon>
        <taxon>Desulforamulus</taxon>
    </lineage>
</organism>
<feature type="transmembrane region" description="Helical" evidence="8">
    <location>
        <begin position="216"/>
        <end position="236"/>
    </location>
</feature>
<name>F6DLW1_DESRL</name>
<proteinExistence type="inferred from homology"/>
<dbReference type="EMBL" id="CP002780">
    <property type="protein sequence ID" value="AEG58404.1"/>
    <property type="molecule type" value="Genomic_DNA"/>
</dbReference>
<evidence type="ECO:0000256" key="3">
    <source>
        <dbReference type="ARBA" id="ARBA00022448"/>
    </source>
</evidence>
<feature type="transmembrane region" description="Helical" evidence="8">
    <location>
        <begin position="262"/>
        <end position="287"/>
    </location>
</feature>
<dbReference type="Pfam" id="PF03845">
    <property type="entry name" value="Spore_permease"/>
    <property type="match status" value="1"/>
</dbReference>
<keyword evidence="3" id="KW-0813">Transport</keyword>
<keyword evidence="10" id="KW-1185">Reference proteome</keyword>
<dbReference type="eggNOG" id="COG0531">
    <property type="taxonomic scope" value="Bacteria"/>
</dbReference>
<feature type="transmembrane region" description="Helical" evidence="8">
    <location>
        <begin position="12"/>
        <end position="33"/>
    </location>
</feature>
<feature type="transmembrane region" description="Helical" evidence="8">
    <location>
        <begin position="39"/>
        <end position="60"/>
    </location>
</feature>
<comment type="subcellular location">
    <subcellularLocation>
        <location evidence="1">Membrane</location>
        <topology evidence="1">Multi-pass membrane protein</topology>
    </subcellularLocation>
</comment>
<dbReference type="OrthoDB" id="1675410at2"/>
<dbReference type="RefSeq" id="WP_013840186.1">
    <property type="nucleotide sequence ID" value="NC_015589.1"/>
</dbReference>
<feature type="transmembrane region" description="Helical" evidence="8">
    <location>
        <begin position="81"/>
        <end position="100"/>
    </location>
</feature>
<accession>F6DLW1</accession>
<feature type="transmembrane region" description="Helical" evidence="8">
    <location>
        <begin position="142"/>
        <end position="161"/>
    </location>
</feature>